<name>A0A1G7Z8V2_CHIFI</name>
<dbReference type="GO" id="GO:0043565">
    <property type="term" value="F:sequence-specific DNA binding"/>
    <property type="evidence" value="ECO:0007669"/>
    <property type="project" value="InterPro"/>
</dbReference>
<dbReference type="InterPro" id="IPR037923">
    <property type="entry name" value="HTH-like"/>
</dbReference>
<evidence type="ECO:0000256" key="1">
    <source>
        <dbReference type="ARBA" id="ARBA00023015"/>
    </source>
</evidence>
<evidence type="ECO:0000313" key="6">
    <source>
        <dbReference type="Proteomes" id="UP000199045"/>
    </source>
</evidence>
<organism evidence="5 6">
    <name type="scientific">Chitinophaga filiformis</name>
    <name type="common">Myxococcus filiformis</name>
    <name type="synonym">Flexibacter filiformis</name>
    <dbReference type="NCBI Taxonomy" id="104663"/>
    <lineage>
        <taxon>Bacteria</taxon>
        <taxon>Pseudomonadati</taxon>
        <taxon>Bacteroidota</taxon>
        <taxon>Chitinophagia</taxon>
        <taxon>Chitinophagales</taxon>
        <taxon>Chitinophagaceae</taxon>
        <taxon>Chitinophaga</taxon>
    </lineage>
</organism>
<dbReference type="SUPFAM" id="SSF46689">
    <property type="entry name" value="Homeodomain-like"/>
    <property type="match status" value="1"/>
</dbReference>
<keyword evidence="3" id="KW-0804">Transcription</keyword>
<keyword evidence="2 5" id="KW-0238">DNA-binding</keyword>
<dbReference type="InterPro" id="IPR009057">
    <property type="entry name" value="Homeodomain-like_sf"/>
</dbReference>
<accession>A0A1G7Z8V2</accession>
<dbReference type="SMART" id="SM00342">
    <property type="entry name" value="HTH_ARAC"/>
    <property type="match status" value="1"/>
</dbReference>
<evidence type="ECO:0000256" key="3">
    <source>
        <dbReference type="ARBA" id="ARBA00023163"/>
    </source>
</evidence>
<dbReference type="PANTHER" id="PTHR43280">
    <property type="entry name" value="ARAC-FAMILY TRANSCRIPTIONAL REGULATOR"/>
    <property type="match status" value="1"/>
</dbReference>
<dbReference type="EMBL" id="FNBN01000008">
    <property type="protein sequence ID" value="SDH05192.1"/>
    <property type="molecule type" value="Genomic_DNA"/>
</dbReference>
<evidence type="ECO:0000256" key="2">
    <source>
        <dbReference type="ARBA" id="ARBA00023125"/>
    </source>
</evidence>
<reference evidence="5 6" key="1">
    <citation type="submission" date="2016-10" db="EMBL/GenBank/DDBJ databases">
        <authorList>
            <person name="de Groot N.N."/>
        </authorList>
    </citation>
    <scope>NUCLEOTIDE SEQUENCE [LARGE SCALE GENOMIC DNA]</scope>
    <source>
        <strain evidence="5 6">DSM 527</strain>
    </source>
</reference>
<feature type="domain" description="HTH araC/xylS-type" evidence="4">
    <location>
        <begin position="204"/>
        <end position="302"/>
    </location>
</feature>
<dbReference type="Gene3D" id="1.10.10.60">
    <property type="entry name" value="Homeodomain-like"/>
    <property type="match status" value="1"/>
</dbReference>
<keyword evidence="1" id="KW-0805">Transcription regulation</keyword>
<dbReference type="AlphaFoldDB" id="A0A1G7Z8V2"/>
<dbReference type="SUPFAM" id="SSF51215">
    <property type="entry name" value="Regulatory protein AraC"/>
    <property type="match status" value="1"/>
</dbReference>
<dbReference type="STRING" id="104663.SAMN04488121_108179"/>
<dbReference type="OrthoDB" id="1007667at2"/>
<dbReference type="PRINTS" id="PR00032">
    <property type="entry name" value="HTHARAC"/>
</dbReference>
<dbReference type="Pfam" id="PF12833">
    <property type="entry name" value="HTH_18"/>
    <property type="match status" value="1"/>
</dbReference>
<dbReference type="PROSITE" id="PS01124">
    <property type="entry name" value="HTH_ARAC_FAMILY_2"/>
    <property type="match status" value="1"/>
</dbReference>
<protein>
    <submittedName>
        <fullName evidence="5">AraC-type DNA-binding protein</fullName>
    </submittedName>
</protein>
<gene>
    <name evidence="5" type="ORF">SAMN04488121_108179</name>
</gene>
<dbReference type="Proteomes" id="UP000199045">
    <property type="component" value="Unassembled WGS sequence"/>
</dbReference>
<sequence length="303" mass="34922">MKNTTVATGAGIPYHTFAELLSMLEGLQHTEGLFIVTEEDDIRMRNLVQYPFRSDHFIIIMQVEGSSQVRINTTDFHIHEKQVLLIPPTAVRQFQEVEPGNRFAGLVFTAGFVARSGISKKDAEMLDFFSASLPGFDLKPAEFDRLLSMLMLLREKYTSTDGLPADQQVIFYLFLAFLYELRSVYMRNNSDKKIQLTRKEDITMRFIKLLNDFCREERSVLFYAAQMNVTPRYLTQTVKEVTGRSAGELIDEMVIMEAKLLLNDISVSLAQIAEQLYFSDQFFFSKFFKRNTGITPSEYRKLS</sequence>
<proteinExistence type="predicted"/>
<dbReference type="InterPro" id="IPR020449">
    <property type="entry name" value="Tscrpt_reg_AraC-type_HTH"/>
</dbReference>
<evidence type="ECO:0000313" key="5">
    <source>
        <dbReference type="EMBL" id="SDH05192.1"/>
    </source>
</evidence>
<evidence type="ECO:0000259" key="4">
    <source>
        <dbReference type="PROSITE" id="PS01124"/>
    </source>
</evidence>
<dbReference type="PANTHER" id="PTHR43280:SF32">
    <property type="entry name" value="TRANSCRIPTIONAL REGULATORY PROTEIN"/>
    <property type="match status" value="1"/>
</dbReference>
<dbReference type="GO" id="GO:0003700">
    <property type="term" value="F:DNA-binding transcription factor activity"/>
    <property type="evidence" value="ECO:0007669"/>
    <property type="project" value="InterPro"/>
</dbReference>
<dbReference type="InterPro" id="IPR018060">
    <property type="entry name" value="HTH_AraC"/>
</dbReference>
<dbReference type="RefSeq" id="WP_089836429.1">
    <property type="nucleotide sequence ID" value="NZ_FNBN01000008.1"/>
</dbReference>